<dbReference type="AlphaFoldDB" id="A0A1I4QSS0"/>
<dbReference type="SUPFAM" id="SSF69255">
    <property type="entry name" value="gp5 N-terminal domain-like"/>
    <property type="match status" value="1"/>
</dbReference>
<dbReference type="OrthoDB" id="1907165at2"/>
<feature type="domain" description="Gp5/Type VI secretion system Vgr C-terminal trimerisation" evidence="3">
    <location>
        <begin position="502"/>
        <end position="615"/>
    </location>
</feature>
<dbReference type="NCBIfam" id="TIGR01646">
    <property type="entry name" value="vgr_GE"/>
    <property type="match status" value="1"/>
</dbReference>
<gene>
    <name evidence="4" type="ORF">SAMN02982985_04022</name>
</gene>
<name>A0A1I4QSS0_9BURK</name>
<dbReference type="Pfam" id="PF05954">
    <property type="entry name" value="Phage_GPD"/>
    <property type="match status" value="1"/>
</dbReference>
<evidence type="ECO:0000313" key="4">
    <source>
        <dbReference type="EMBL" id="SFM42770.1"/>
    </source>
</evidence>
<accession>A0A1I4QSS0</accession>
<dbReference type="Proteomes" id="UP000199470">
    <property type="component" value="Unassembled WGS sequence"/>
</dbReference>
<sequence>MNLLQGATELIAAFSDDPQGQRLLRLEFPNEDGPPSMMLANALVAEETVSRDFIFTVEVLSDDARIPLKPLMGKMVTISLVRDDGSLRYFNGYVFAFRMLKTDGGFAFYEMVLKPWLAFLRLRQDCMAYQNLTLTELFDQMFLNYDQRDYRYDLVSQAPMLKLAVQYNESDYNHFHRRLEAWHGHYFYEHRRDGHTLVIGDDSTLADPIDGDGVMDFQSQAGALEDDGVSQWSPARRVGQGRVTLNSYNFKIAGSERPERDSMNRQGDVASYEVYEDTGGYGFKNYQDGEAAAQRRMEAIDALGQDFAAGSNDRRAEPRRSFKLAGHFSGGYKPVGPGEPCGDNVSEREYLILSVLHRASNNYQDGKGAASHYQNTFTCLRKNTPWRPQRGFNSRDVRIHGIQSARVVGPQGEEIYTDEFGRVRVRFQWDRKGKSDQASSPMVRVMTGWAGARYGQMHIPRIGQEVIVMFIDGNCDRPMIIGSAYNDSNMPPWELPANKTQSGILTRSTRGGNRETANALRFEDRKGAEEVWLHAERDLRGEVERNESHTVGNDRRKTVGHDETVEVKHDRTETVGNDEKITVHGKRGERVDHDEEIDIGENRSETVGHSESVTIGRHKSERVALTKEETIGLGKSLFVGAVYQTTVLGAMNTSVAMAQTEEVALSKTVIVGERSSLTATEEHTITVGSSVLTITPTRIEIMADEILIKGRKKVEVHGDDVDNNPG</sequence>
<dbReference type="Gene3D" id="2.40.50.230">
    <property type="entry name" value="Gp5 N-terminal domain"/>
    <property type="match status" value="1"/>
</dbReference>
<evidence type="ECO:0000259" key="2">
    <source>
        <dbReference type="Pfam" id="PF04717"/>
    </source>
</evidence>
<dbReference type="NCBIfam" id="TIGR03361">
    <property type="entry name" value="VI_Rhs_Vgr"/>
    <property type="match status" value="1"/>
</dbReference>
<evidence type="ECO:0000313" key="5">
    <source>
        <dbReference type="Proteomes" id="UP000199470"/>
    </source>
</evidence>
<dbReference type="Pfam" id="PF22178">
    <property type="entry name" value="Gp5_trimer_C"/>
    <property type="match status" value="1"/>
</dbReference>
<dbReference type="Gene3D" id="2.30.110.50">
    <property type="match status" value="1"/>
</dbReference>
<dbReference type="SUPFAM" id="SSF69279">
    <property type="entry name" value="Phage tail proteins"/>
    <property type="match status" value="2"/>
</dbReference>
<evidence type="ECO:0000259" key="3">
    <source>
        <dbReference type="Pfam" id="PF22178"/>
    </source>
</evidence>
<dbReference type="Gene3D" id="4.10.220.110">
    <property type="match status" value="1"/>
</dbReference>
<dbReference type="EMBL" id="FOTW01000020">
    <property type="protein sequence ID" value="SFM42770.1"/>
    <property type="molecule type" value="Genomic_DNA"/>
</dbReference>
<dbReference type="Gene3D" id="3.55.50.10">
    <property type="entry name" value="Baseplate protein-like domains"/>
    <property type="match status" value="1"/>
</dbReference>
<reference evidence="4 5" key="1">
    <citation type="submission" date="2016-10" db="EMBL/GenBank/DDBJ databases">
        <authorList>
            <person name="de Groot N.N."/>
        </authorList>
    </citation>
    <scope>NUCLEOTIDE SEQUENCE [LARGE SCALE GENOMIC DNA]</scope>
    <source>
        <strain evidence="4 5">ATCC 43154</strain>
    </source>
</reference>
<dbReference type="SUPFAM" id="SSF69349">
    <property type="entry name" value="Phage fibre proteins"/>
    <property type="match status" value="2"/>
</dbReference>
<dbReference type="InterPro" id="IPR006533">
    <property type="entry name" value="T6SS_Vgr_RhsGE"/>
</dbReference>
<comment type="similarity">
    <text evidence="1">Belongs to the VgrG protein family.</text>
</comment>
<dbReference type="InterPro" id="IPR017847">
    <property type="entry name" value="T6SS_RhsGE_Vgr_subset"/>
</dbReference>
<dbReference type="InterPro" id="IPR006531">
    <property type="entry name" value="Gp5/Vgr_OB"/>
</dbReference>
<dbReference type="InterPro" id="IPR037026">
    <property type="entry name" value="Vgr_OB-fold_dom_sf"/>
</dbReference>
<feature type="domain" description="Gp5/Type VI secretion system Vgr protein OB-fold" evidence="2">
    <location>
        <begin position="418"/>
        <end position="485"/>
    </location>
</feature>
<dbReference type="InterPro" id="IPR054030">
    <property type="entry name" value="Gp5_Vgr_C"/>
</dbReference>
<proteinExistence type="inferred from homology"/>
<dbReference type="RefSeq" id="WP_093389493.1">
    <property type="nucleotide sequence ID" value="NZ_FOTW01000020.1"/>
</dbReference>
<dbReference type="Pfam" id="PF04717">
    <property type="entry name" value="Phage_base_V"/>
    <property type="match status" value="1"/>
</dbReference>
<dbReference type="STRING" id="758825.SAMN02982985_04022"/>
<protein>
    <submittedName>
        <fullName evidence="4">Type VI secretion system secreted protein VgrG</fullName>
    </submittedName>
</protein>
<evidence type="ECO:0000256" key="1">
    <source>
        <dbReference type="ARBA" id="ARBA00005558"/>
    </source>
</evidence>
<organism evidence="4 5">
    <name type="scientific">Rugamonas rubra</name>
    <dbReference type="NCBI Taxonomy" id="758825"/>
    <lineage>
        <taxon>Bacteria</taxon>
        <taxon>Pseudomonadati</taxon>
        <taxon>Pseudomonadota</taxon>
        <taxon>Betaproteobacteria</taxon>
        <taxon>Burkholderiales</taxon>
        <taxon>Oxalobacteraceae</taxon>
        <taxon>Telluria group</taxon>
        <taxon>Rugamonas</taxon>
    </lineage>
</organism>
<keyword evidence="5" id="KW-1185">Reference proteome</keyword>